<dbReference type="EMBL" id="LKAM01000012">
    <property type="protein sequence ID" value="KUM46243.1"/>
    <property type="molecule type" value="Genomic_DNA"/>
</dbReference>
<reference evidence="1" key="1">
    <citation type="journal article" date="2015" name="Genome Biol. Evol.">
        <title>Organellar Genomes of White Spruce (Picea glauca): Assembly and Annotation.</title>
        <authorList>
            <person name="Jackman S.D."/>
            <person name="Warren R.L."/>
            <person name="Gibb E.A."/>
            <person name="Vandervalk B.P."/>
            <person name="Mohamadi H."/>
            <person name="Chu J."/>
            <person name="Raymond A."/>
            <person name="Pleasance S."/>
            <person name="Coope R."/>
            <person name="Wildung M.R."/>
            <person name="Ritland C.E."/>
            <person name="Bousquet J."/>
            <person name="Jones S.J."/>
            <person name="Bohlmann J."/>
            <person name="Birol I."/>
        </authorList>
    </citation>
    <scope>NUCLEOTIDE SEQUENCE [LARGE SCALE GENOMIC DNA]</scope>
    <source>
        <tissue evidence="1">Flushing bud</tissue>
    </source>
</reference>
<accession>A0A101LW43</accession>
<evidence type="ECO:0000313" key="1">
    <source>
        <dbReference type="EMBL" id="KUM46243.1"/>
    </source>
</evidence>
<name>A0A101LW43_PICGL</name>
<geneLocation type="mitochondrion" evidence="1"/>
<organism evidence="1">
    <name type="scientific">Picea glauca</name>
    <name type="common">White spruce</name>
    <name type="synonym">Pinus glauca</name>
    <dbReference type="NCBI Taxonomy" id="3330"/>
    <lineage>
        <taxon>Eukaryota</taxon>
        <taxon>Viridiplantae</taxon>
        <taxon>Streptophyta</taxon>
        <taxon>Embryophyta</taxon>
        <taxon>Tracheophyta</taxon>
        <taxon>Spermatophyta</taxon>
        <taxon>Pinopsida</taxon>
        <taxon>Pinidae</taxon>
        <taxon>Conifers I</taxon>
        <taxon>Pinales</taxon>
        <taxon>Pinaceae</taxon>
        <taxon>Picea</taxon>
    </lineage>
</organism>
<keyword evidence="1" id="KW-0496">Mitochondrion</keyword>
<comment type="caution">
    <text evidence="1">The sequence shown here is derived from an EMBL/GenBank/DDBJ whole genome shotgun (WGS) entry which is preliminary data.</text>
</comment>
<gene>
    <name evidence="1" type="ORF">ABT39_MTgene1749</name>
</gene>
<proteinExistence type="predicted"/>
<sequence>MTPCFVINKDFSYNLLLGRPWIHCMCVVPSTLYQYVKLNYQGKIYVIPRDPDPLAYYQASAPLNCYRPSHAIRSLPL</sequence>
<dbReference type="AlphaFoldDB" id="A0A101LW43"/>
<protein>
    <submittedName>
        <fullName evidence="1">Uncharacterized protein</fullName>
    </submittedName>
</protein>